<accession>A0AAN7JLW6</accession>
<proteinExistence type="predicted"/>
<comment type="caution">
    <text evidence="1">The sequence shown here is derived from an EMBL/GenBank/DDBJ whole genome shotgun (WGS) entry which is preliminary data.</text>
</comment>
<reference evidence="1 2" key="1">
    <citation type="journal article" date="2023" name="Hortic Res">
        <title>Pangenome of water caltrop reveals structural variations and asymmetric subgenome divergence after allopolyploidization.</title>
        <authorList>
            <person name="Zhang X."/>
            <person name="Chen Y."/>
            <person name="Wang L."/>
            <person name="Yuan Y."/>
            <person name="Fang M."/>
            <person name="Shi L."/>
            <person name="Lu R."/>
            <person name="Comes H.P."/>
            <person name="Ma Y."/>
            <person name="Chen Y."/>
            <person name="Huang G."/>
            <person name="Zhou Y."/>
            <person name="Zheng Z."/>
            <person name="Qiu Y."/>
        </authorList>
    </citation>
    <scope>NUCLEOTIDE SEQUENCE [LARGE SCALE GENOMIC DNA]</scope>
    <source>
        <tissue evidence="1">Roots</tissue>
    </source>
</reference>
<name>A0AAN7JLW6_9MYRT</name>
<keyword evidence="2" id="KW-1185">Reference proteome</keyword>
<organism evidence="1 2">
    <name type="scientific">Trapa incisa</name>
    <dbReference type="NCBI Taxonomy" id="236973"/>
    <lineage>
        <taxon>Eukaryota</taxon>
        <taxon>Viridiplantae</taxon>
        <taxon>Streptophyta</taxon>
        <taxon>Embryophyta</taxon>
        <taxon>Tracheophyta</taxon>
        <taxon>Spermatophyta</taxon>
        <taxon>Magnoliopsida</taxon>
        <taxon>eudicotyledons</taxon>
        <taxon>Gunneridae</taxon>
        <taxon>Pentapetalae</taxon>
        <taxon>rosids</taxon>
        <taxon>malvids</taxon>
        <taxon>Myrtales</taxon>
        <taxon>Lythraceae</taxon>
        <taxon>Trapa</taxon>
    </lineage>
</organism>
<evidence type="ECO:0000313" key="1">
    <source>
        <dbReference type="EMBL" id="KAK4749872.1"/>
    </source>
</evidence>
<evidence type="ECO:0000313" key="2">
    <source>
        <dbReference type="Proteomes" id="UP001345219"/>
    </source>
</evidence>
<dbReference type="AlphaFoldDB" id="A0AAN7JLW6"/>
<dbReference type="Proteomes" id="UP001345219">
    <property type="component" value="Chromosome 21"/>
</dbReference>
<sequence length="129" mass="14066">MIVLTVGLKMPFLKSRWVDGNGHPSAVPPNVCSSCTIHYFGVTVQSTWLSVFVAVVSCCAPINYKYPKRTKLNKLKESEQSRAQEMRSWDEMGDGVEVGDGLHLAPAYVAPPGQGQGLTAIMFDGMEGF</sequence>
<protein>
    <submittedName>
        <fullName evidence="1">Uncharacterized protein</fullName>
    </submittedName>
</protein>
<dbReference type="EMBL" id="JAXIOK010000018">
    <property type="protein sequence ID" value="KAK4749872.1"/>
    <property type="molecule type" value="Genomic_DNA"/>
</dbReference>
<gene>
    <name evidence="1" type="ORF">SAY87_027321</name>
</gene>